<keyword evidence="8" id="KW-1185">Reference proteome</keyword>
<keyword evidence="6" id="KW-0592">Phosphate transport</keyword>
<accession>A0ABU2JB41</accession>
<evidence type="ECO:0000256" key="4">
    <source>
        <dbReference type="ARBA" id="ARBA00022989"/>
    </source>
</evidence>
<dbReference type="InterPro" id="IPR001204">
    <property type="entry name" value="Phos_transporter"/>
</dbReference>
<comment type="subcellular location">
    <subcellularLocation>
        <location evidence="1 6">Membrane</location>
        <topology evidence="1 6">Multi-pass membrane protein</topology>
    </subcellularLocation>
</comment>
<dbReference type="Proteomes" id="UP001183176">
    <property type="component" value="Unassembled WGS sequence"/>
</dbReference>
<dbReference type="RefSeq" id="WP_311423363.1">
    <property type="nucleotide sequence ID" value="NZ_JAVREH010000015.1"/>
</dbReference>
<evidence type="ECO:0000256" key="5">
    <source>
        <dbReference type="ARBA" id="ARBA00023136"/>
    </source>
</evidence>
<gene>
    <name evidence="7" type="ORF">RM423_12500</name>
</gene>
<feature type="transmembrane region" description="Helical" evidence="6">
    <location>
        <begin position="45"/>
        <end position="64"/>
    </location>
</feature>
<keyword evidence="3 6" id="KW-0812">Transmembrane</keyword>
<evidence type="ECO:0000256" key="3">
    <source>
        <dbReference type="ARBA" id="ARBA00022692"/>
    </source>
</evidence>
<feature type="transmembrane region" description="Helical" evidence="6">
    <location>
        <begin position="333"/>
        <end position="352"/>
    </location>
</feature>
<keyword evidence="2 6" id="KW-0813">Transport</keyword>
<feature type="transmembrane region" description="Helical" evidence="6">
    <location>
        <begin position="76"/>
        <end position="94"/>
    </location>
</feature>
<evidence type="ECO:0000313" key="8">
    <source>
        <dbReference type="Proteomes" id="UP001183176"/>
    </source>
</evidence>
<dbReference type="PANTHER" id="PTHR11101">
    <property type="entry name" value="PHOSPHATE TRANSPORTER"/>
    <property type="match status" value="1"/>
</dbReference>
<keyword evidence="4 6" id="KW-1133">Transmembrane helix</keyword>
<feature type="transmembrane region" description="Helical" evidence="6">
    <location>
        <begin position="217"/>
        <end position="239"/>
    </location>
</feature>
<feature type="transmembrane region" description="Helical" evidence="6">
    <location>
        <begin position="106"/>
        <end position="127"/>
    </location>
</feature>
<reference evidence="8" key="1">
    <citation type="submission" date="2023-07" db="EMBL/GenBank/DDBJ databases">
        <title>30 novel species of actinomycetes from the DSMZ collection.</title>
        <authorList>
            <person name="Nouioui I."/>
        </authorList>
    </citation>
    <scope>NUCLEOTIDE SEQUENCE [LARGE SCALE GENOMIC DNA]</scope>
    <source>
        <strain evidence="8">DSM 44399</strain>
    </source>
</reference>
<feature type="transmembrane region" description="Helical" evidence="6">
    <location>
        <begin position="134"/>
        <end position="157"/>
    </location>
</feature>
<evidence type="ECO:0000256" key="6">
    <source>
        <dbReference type="RuleBase" id="RU363058"/>
    </source>
</evidence>
<comment type="similarity">
    <text evidence="6">Belongs to the inorganic phosphate transporter (PiT) (TC 2.A.20) family.</text>
</comment>
<comment type="caution">
    <text evidence="7">The sequence shown here is derived from an EMBL/GenBank/DDBJ whole genome shotgun (WGS) entry which is preliminary data.</text>
</comment>
<proteinExistence type="inferred from homology"/>
<evidence type="ECO:0000313" key="7">
    <source>
        <dbReference type="EMBL" id="MDT0262212.1"/>
    </source>
</evidence>
<organism evidence="7 8">
    <name type="scientific">Jatrophihabitans lederbergiae</name>
    <dbReference type="NCBI Taxonomy" id="3075547"/>
    <lineage>
        <taxon>Bacteria</taxon>
        <taxon>Bacillati</taxon>
        <taxon>Actinomycetota</taxon>
        <taxon>Actinomycetes</taxon>
        <taxon>Jatrophihabitantales</taxon>
        <taxon>Jatrophihabitantaceae</taxon>
        <taxon>Jatrophihabitans</taxon>
    </lineage>
</organism>
<feature type="transmembrane region" description="Helical" evidence="6">
    <location>
        <begin position="306"/>
        <end position="327"/>
    </location>
</feature>
<protein>
    <recommendedName>
        <fullName evidence="6">Phosphate transporter</fullName>
    </recommendedName>
</protein>
<sequence length="387" mass="39462">MHDATLLFIVVIAALAFDFTNGFHDTANAMATSIATGALKPKPAVALSAALNLVGAFLSIKVAATIASGIVSSTAITLPIVFAGLLGAITWNIVTWSFGLPSSSSHALIGGVIGATLVSAGTSAVHGHSIVAKVVVPAVLSPVIAGLVAMLATRLAYRIARPDEQPRTHRYFRYGQLASASLVSLAHGTNDAQKTMGVITLALIADHRIGAHADPPAWVIVACAVAIAAGTYLGGWRVIRTMGHRLTHIEPPQGFAAQTAAAAVLLTATQGGLPLSTTHITSGSVLGSGVGKKGAKVSWSVAGSMIVAWVLTLPAAGLVAAGIGLIVDGGGSLQVSIVTVVAVLALLGVWAWSRRHPITPDNVNEFDHADRALIDIERSLLESKAGA</sequence>
<dbReference type="Pfam" id="PF01384">
    <property type="entry name" value="PHO4"/>
    <property type="match status" value="2"/>
</dbReference>
<evidence type="ECO:0000256" key="1">
    <source>
        <dbReference type="ARBA" id="ARBA00004141"/>
    </source>
</evidence>
<evidence type="ECO:0000256" key="2">
    <source>
        <dbReference type="ARBA" id="ARBA00022448"/>
    </source>
</evidence>
<name>A0ABU2JB41_9ACTN</name>
<dbReference type="PANTHER" id="PTHR11101:SF54">
    <property type="entry name" value="LOW-AFFINITY INORGANIC PHOSPHATE TRANSPORTER-RELATED"/>
    <property type="match status" value="1"/>
</dbReference>
<keyword evidence="5 6" id="KW-0472">Membrane</keyword>
<dbReference type="EMBL" id="JAVREH010000015">
    <property type="protein sequence ID" value="MDT0262212.1"/>
    <property type="molecule type" value="Genomic_DNA"/>
</dbReference>